<dbReference type="AlphaFoldDB" id="A0A9K3HB64"/>
<evidence type="ECO:0000313" key="2">
    <source>
        <dbReference type="Proteomes" id="UP000215914"/>
    </source>
</evidence>
<reference evidence="1" key="1">
    <citation type="journal article" date="2017" name="Nature">
        <title>The sunflower genome provides insights into oil metabolism, flowering and Asterid evolution.</title>
        <authorList>
            <person name="Badouin H."/>
            <person name="Gouzy J."/>
            <person name="Grassa C.J."/>
            <person name="Murat F."/>
            <person name="Staton S.E."/>
            <person name="Cottret L."/>
            <person name="Lelandais-Briere C."/>
            <person name="Owens G.L."/>
            <person name="Carrere S."/>
            <person name="Mayjonade B."/>
            <person name="Legrand L."/>
            <person name="Gill N."/>
            <person name="Kane N.C."/>
            <person name="Bowers J.E."/>
            <person name="Hubner S."/>
            <person name="Bellec A."/>
            <person name="Berard A."/>
            <person name="Berges H."/>
            <person name="Blanchet N."/>
            <person name="Boniface M.C."/>
            <person name="Brunel D."/>
            <person name="Catrice O."/>
            <person name="Chaidir N."/>
            <person name="Claudel C."/>
            <person name="Donnadieu C."/>
            <person name="Faraut T."/>
            <person name="Fievet G."/>
            <person name="Helmstetter N."/>
            <person name="King M."/>
            <person name="Knapp S.J."/>
            <person name="Lai Z."/>
            <person name="Le Paslier M.C."/>
            <person name="Lippi Y."/>
            <person name="Lorenzon L."/>
            <person name="Mandel J.R."/>
            <person name="Marage G."/>
            <person name="Marchand G."/>
            <person name="Marquand E."/>
            <person name="Bret-Mestries E."/>
            <person name="Morien E."/>
            <person name="Nambeesan S."/>
            <person name="Nguyen T."/>
            <person name="Pegot-Espagnet P."/>
            <person name="Pouilly N."/>
            <person name="Raftis F."/>
            <person name="Sallet E."/>
            <person name="Schiex T."/>
            <person name="Thomas J."/>
            <person name="Vandecasteele C."/>
            <person name="Vares D."/>
            <person name="Vear F."/>
            <person name="Vautrin S."/>
            <person name="Crespi M."/>
            <person name="Mangin B."/>
            <person name="Burke J.M."/>
            <person name="Salse J."/>
            <person name="Munos S."/>
            <person name="Vincourt P."/>
            <person name="Rieseberg L.H."/>
            <person name="Langlade N.B."/>
        </authorList>
    </citation>
    <scope>NUCLEOTIDE SEQUENCE</scope>
    <source>
        <tissue evidence="1">Leaves</tissue>
    </source>
</reference>
<name>A0A9K3HB64_HELAN</name>
<organism evidence="1 2">
    <name type="scientific">Helianthus annuus</name>
    <name type="common">Common sunflower</name>
    <dbReference type="NCBI Taxonomy" id="4232"/>
    <lineage>
        <taxon>Eukaryota</taxon>
        <taxon>Viridiplantae</taxon>
        <taxon>Streptophyta</taxon>
        <taxon>Embryophyta</taxon>
        <taxon>Tracheophyta</taxon>
        <taxon>Spermatophyta</taxon>
        <taxon>Magnoliopsida</taxon>
        <taxon>eudicotyledons</taxon>
        <taxon>Gunneridae</taxon>
        <taxon>Pentapetalae</taxon>
        <taxon>asterids</taxon>
        <taxon>campanulids</taxon>
        <taxon>Asterales</taxon>
        <taxon>Asteraceae</taxon>
        <taxon>Asteroideae</taxon>
        <taxon>Heliantheae alliance</taxon>
        <taxon>Heliantheae</taxon>
        <taxon>Helianthus</taxon>
    </lineage>
</organism>
<reference evidence="1" key="2">
    <citation type="submission" date="2020-06" db="EMBL/GenBank/DDBJ databases">
        <title>Helianthus annuus Genome sequencing and assembly Release 2.</title>
        <authorList>
            <person name="Gouzy J."/>
            <person name="Langlade N."/>
            <person name="Munos S."/>
        </authorList>
    </citation>
    <scope>NUCLEOTIDE SEQUENCE</scope>
    <source>
        <tissue evidence="1">Leaves</tissue>
    </source>
</reference>
<dbReference type="Proteomes" id="UP000215914">
    <property type="component" value="Unassembled WGS sequence"/>
</dbReference>
<dbReference type="Gramene" id="mRNA:HanXRQr2_Chr13g0592901">
    <property type="protein sequence ID" value="CDS:HanXRQr2_Chr13g0592901.1"/>
    <property type="gene ID" value="HanXRQr2_Chr13g0592901"/>
</dbReference>
<proteinExistence type="predicted"/>
<comment type="caution">
    <text evidence="1">The sequence shown here is derived from an EMBL/GenBank/DDBJ whole genome shotgun (WGS) entry which is preliminary data.</text>
</comment>
<sequence>MSINAAKQHMSFLASILESYESLVAGRIENPDLTKKYYDQIDPEEMELIDIIWCLASGIQKAQRFVEITGRQDLGGLISIKLGFDKSKVTCFRCNKRAILKESVLSVNQEVADHGNPFHDDYYKKAIYHKNSELSKSNLKQIVGSSKEESQALVTIHDDEGFNWGKYINDDGSLRALVAEMKITGFVPIVTFMKYIIKIITNELKSN</sequence>
<dbReference type="EMBL" id="MNCJ02000328">
    <property type="protein sequence ID" value="KAF5773815.1"/>
    <property type="molecule type" value="Genomic_DNA"/>
</dbReference>
<evidence type="ECO:0000313" key="1">
    <source>
        <dbReference type="EMBL" id="KAF5773815.1"/>
    </source>
</evidence>
<accession>A0A9K3HB64</accession>
<keyword evidence="2" id="KW-1185">Reference proteome</keyword>
<protein>
    <submittedName>
        <fullName evidence="1">Uncharacterized protein</fullName>
    </submittedName>
</protein>
<gene>
    <name evidence="1" type="ORF">HanXRQr2_Chr13g0592901</name>
</gene>